<dbReference type="AlphaFoldDB" id="A0A2H0B758"/>
<feature type="signal peptide" evidence="3">
    <location>
        <begin position="1"/>
        <end position="33"/>
    </location>
</feature>
<organism evidence="4 5">
    <name type="scientific">Candidatus Beckwithbacteria bacterium CG23_combo_of_CG06-09_8_20_14_all_34_8</name>
    <dbReference type="NCBI Taxonomy" id="1974497"/>
    <lineage>
        <taxon>Bacteria</taxon>
        <taxon>Candidatus Beckwithiibacteriota</taxon>
    </lineage>
</organism>
<evidence type="ECO:0000256" key="1">
    <source>
        <dbReference type="SAM" id="MobiDB-lite"/>
    </source>
</evidence>
<evidence type="ECO:0000313" key="5">
    <source>
        <dbReference type="Proteomes" id="UP000229459"/>
    </source>
</evidence>
<keyword evidence="2" id="KW-0812">Transmembrane</keyword>
<feature type="transmembrane region" description="Helical" evidence="2">
    <location>
        <begin position="423"/>
        <end position="443"/>
    </location>
</feature>
<dbReference type="EMBL" id="PCSR01000015">
    <property type="protein sequence ID" value="PIP53487.1"/>
    <property type="molecule type" value="Genomic_DNA"/>
</dbReference>
<keyword evidence="3" id="KW-0732">Signal</keyword>
<feature type="transmembrane region" description="Helical" evidence="2">
    <location>
        <begin position="398"/>
        <end position="417"/>
    </location>
</feature>
<comment type="caution">
    <text evidence="4">The sequence shown here is derived from an EMBL/GenBank/DDBJ whole genome shotgun (WGS) entry which is preliminary data.</text>
</comment>
<feature type="transmembrane region" description="Helical" evidence="2">
    <location>
        <begin position="318"/>
        <end position="336"/>
    </location>
</feature>
<evidence type="ECO:0000256" key="2">
    <source>
        <dbReference type="SAM" id="Phobius"/>
    </source>
</evidence>
<evidence type="ECO:0000256" key="3">
    <source>
        <dbReference type="SAM" id="SignalP"/>
    </source>
</evidence>
<protein>
    <recommendedName>
        <fullName evidence="6">TrbL/VirB6 plasmid conjugal transfer protein</fullName>
    </recommendedName>
</protein>
<name>A0A2H0B758_9BACT</name>
<accession>A0A2H0B758</accession>
<gene>
    <name evidence="4" type="ORF">COX08_00700</name>
</gene>
<evidence type="ECO:0000313" key="4">
    <source>
        <dbReference type="EMBL" id="PIP53487.1"/>
    </source>
</evidence>
<sequence length="619" mass="65996">MSVKSIYTKFYLSLTLVFLFLFLSSIFASHVNAQSGCPLKPQGTHDATGNCVKVNPSDVGSPLLSSGVCCSTPGGCPDCEGVACTVSKTGVDSCRSNGNYVCSAPGTGGTGTCSWCDDPFICRLKIQNSQAAWKAQWNDQTPQQWQYTAYVQGKNPNTAGGEATSAFLGNGMLNMLAASGYKDPWVVAQAQANGINLEPGAINYLASGIGSMMDQKPAQTATYIADLGKQSSIYNPVYADDGTGFTALQPILAIWKAFRNMAYLMFVFVFVIIGFMIMFRSKINQQTVISIQLALPQIITTLLLITFSYAIAAFMIDLIYFLIYLVIAIFQTFGVLNPGPDPAARDILLNKSLFGIAFENLITPGDTIGQASRAVGTFMEGAINADIVDRIVGGISSALAYLIFVVAVLIAVFKLFFQLLISYIGLIVSTIFAPIILMFNAMPGSQSFSKWLKGIFANALVFPVAALLLLLSAVLTGEFDFGVAPDVGFNGNQEKYSQIALPLIGGGMDTNAIKAFIGIGLLMMMPKVIELVQKALGVEGGIGGMMGAVMDPIQAGTKPYSGLWNAGKGMYQGERSYEQQARAFGAKPGSAQADPYGGKTGSARWRARGKEFAKRVTGI</sequence>
<keyword evidence="2" id="KW-1133">Transmembrane helix</keyword>
<evidence type="ECO:0008006" key="6">
    <source>
        <dbReference type="Google" id="ProtNLM"/>
    </source>
</evidence>
<proteinExistence type="predicted"/>
<feature type="region of interest" description="Disordered" evidence="1">
    <location>
        <begin position="583"/>
        <end position="602"/>
    </location>
</feature>
<dbReference type="Proteomes" id="UP000229459">
    <property type="component" value="Unassembled WGS sequence"/>
</dbReference>
<keyword evidence="2" id="KW-0472">Membrane</keyword>
<feature type="transmembrane region" description="Helical" evidence="2">
    <location>
        <begin position="455"/>
        <end position="479"/>
    </location>
</feature>
<feature type="transmembrane region" description="Helical" evidence="2">
    <location>
        <begin position="291"/>
        <end position="312"/>
    </location>
</feature>
<feature type="chain" id="PRO_5013795901" description="TrbL/VirB6 plasmid conjugal transfer protein" evidence="3">
    <location>
        <begin position="34"/>
        <end position="619"/>
    </location>
</feature>
<reference evidence="4 5" key="1">
    <citation type="submission" date="2017-09" db="EMBL/GenBank/DDBJ databases">
        <title>Depth-based differentiation of microbial function through sediment-hosted aquifers and enrichment of novel symbionts in the deep terrestrial subsurface.</title>
        <authorList>
            <person name="Probst A.J."/>
            <person name="Ladd B."/>
            <person name="Jarett J.K."/>
            <person name="Geller-Mcgrath D.E."/>
            <person name="Sieber C.M."/>
            <person name="Emerson J.B."/>
            <person name="Anantharaman K."/>
            <person name="Thomas B.C."/>
            <person name="Malmstrom R."/>
            <person name="Stieglmeier M."/>
            <person name="Klingl A."/>
            <person name="Woyke T."/>
            <person name="Ryan C.M."/>
            <person name="Banfield J.F."/>
        </authorList>
    </citation>
    <scope>NUCLEOTIDE SEQUENCE [LARGE SCALE GENOMIC DNA]</scope>
    <source>
        <strain evidence="4">CG23_combo_of_CG06-09_8_20_14_all_34_8</strain>
    </source>
</reference>
<feature type="transmembrane region" description="Helical" evidence="2">
    <location>
        <begin position="261"/>
        <end position="279"/>
    </location>
</feature>